<dbReference type="SUPFAM" id="SSF111388">
    <property type="entry name" value="Pollen allergen ole e 6"/>
    <property type="match status" value="1"/>
</dbReference>
<gene>
    <name evidence="2" type="ORF">TIFTF001_026614</name>
</gene>
<proteinExistence type="predicted"/>
<dbReference type="PANTHER" id="PTHR35632:SF1">
    <property type="entry name" value="MAJOR POLLEN ALLERGEN OLE E 6-LIKE"/>
    <property type="match status" value="1"/>
</dbReference>
<dbReference type="PANTHER" id="PTHR35632">
    <property type="entry name" value="MAJOR POLLEN ALLERGEN OLE E 6-LIKE"/>
    <property type="match status" value="1"/>
</dbReference>
<dbReference type="InterPro" id="IPR036466">
    <property type="entry name" value="Pollen_allergen_ole-e-6_sf"/>
</dbReference>
<sequence length="84" mass="9384">MAKKLVALFVMCVIVVTAMQAREAEAANTVTFDNCVVQCQYECKAAGDGYPQCTFTCKTICSAEKTQLRVRLMNEFQLKKYSLS</sequence>
<feature type="signal peptide" evidence="1">
    <location>
        <begin position="1"/>
        <end position="26"/>
    </location>
</feature>
<feature type="chain" id="PRO_5041639571" evidence="1">
    <location>
        <begin position="27"/>
        <end position="84"/>
    </location>
</feature>
<organism evidence="2 3">
    <name type="scientific">Ficus carica</name>
    <name type="common">Common fig</name>
    <dbReference type="NCBI Taxonomy" id="3494"/>
    <lineage>
        <taxon>Eukaryota</taxon>
        <taxon>Viridiplantae</taxon>
        <taxon>Streptophyta</taxon>
        <taxon>Embryophyta</taxon>
        <taxon>Tracheophyta</taxon>
        <taxon>Spermatophyta</taxon>
        <taxon>Magnoliopsida</taxon>
        <taxon>eudicotyledons</taxon>
        <taxon>Gunneridae</taxon>
        <taxon>Pentapetalae</taxon>
        <taxon>rosids</taxon>
        <taxon>fabids</taxon>
        <taxon>Rosales</taxon>
        <taxon>Moraceae</taxon>
        <taxon>Ficeae</taxon>
        <taxon>Ficus</taxon>
    </lineage>
</organism>
<dbReference type="AlphaFoldDB" id="A0AA88DLT1"/>
<dbReference type="Gene3D" id="1.10.287.720">
    <property type="entry name" value="Pollen allergen ole e 6"/>
    <property type="match status" value="1"/>
</dbReference>
<evidence type="ECO:0000313" key="3">
    <source>
        <dbReference type="Proteomes" id="UP001187192"/>
    </source>
</evidence>
<reference evidence="2" key="1">
    <citation type="submission" date="2023-07" db="EMBL/GenBank/DDBJ databases">
        <title>draft genome sequence of fig (Ficus carica).</title>
        <authorList>
            <person name="Takahashi T."/>
            <person name="Nishimura K."/>
        </authorList>
    </citation>
    <scope>NUCLEOTIDE SEQUENCE</scope>
</reference>
<protein>
    <submittedName>
        <fullName evidence="2">Uncharacterized protein</fullName>
    </submittedName>
</protein>
<dbReference type="InterPro" id="IPR015333">
    <property type="entry name" value="Pollen_allergen_ole-e-6"/>
</dbReference>
<comment type="caution">
    <text evidence="2">The sequence shown here is derived from an EMBL/GenBank/DDBJ whole genome shotgun (WGS) entry which is preliminary data.</text>
</comment>
<accession>A0AA88DLT1</accession>
<dbReference type="Proteomes" id="UP001187192">
    <property type="component" value="Unassembled WGS sequence"/>
</dbReference>
<keyword evidence="1" id="KW-0732">Signal</keyword>
<dbReference type="EMBL" id="BTGU01000070">
    <property type="protein sequence ID" value="GMN57505.1"/>
    <property type="molecule type" value="Genomic_DNA"/>
</dbReference>
<keyword evidence="3" id="KW-1185">Reference proteome</keyword>
<evidence type="ECO:0000256" key="1">
    <source>
        <dbReference type="SAM" id="SignalP"/>
    </source>
</evidence>
<evidence type="ECO:0000313" key="2">
    <source>
        <dbReference type="EMBL" id="GMN57505.1"/>
    </source>
</evidence>
<name>A0AA88DLT1_FICCA</name>